<proteinExistence type="predicted"/>
<gene>
    <name evidence="2" type="ORF">AWT59_2210</name>
</gene>
<keyword evidence="1" id="KW-1133">Transmembrane helix</keyword>
<evidence type="ECO:0000256" key="1">
    <source>
        <dbReference type="SAM" id="Phobius"/>
    </source>
</evidence>
<reference evidence="2 3" key="1">
    <citation type="submission" date="2016-02" db="EMBL/GenBank/DDBJ databases">
        <authorList>
            <person name="Wen L."/>
            <person name="He K."/>
            <person name="Yang H."/>
        </authorList>
    </citation>
    <scope>NUCLEOTIDE SEQUENCE [LARGE SCALE GENOMIC DNA]</scope>
    <source>
        <strain evidence="2">ShG14-8</strain>
    </source>
</reference>
<evidence type="ECO:0000313" key="2">
    <source>
        <dbReference type="EMBL" id="KXS31651.1"/>
    </source>
</evidence>
<dbReference type="EMBL" id="LSLI01000063">
    <property type="protein sequence ID" value="KXS31651.1"/>
    <property type="molecule type" value="Genomic_DNA"/>
</dbReference>
<keyword evidence="1" id="KW-0812">Transmembrane</keyword>
<comment type="caution">
    <text evidence="2">The sequence shown here is derived from an EMBL/GenBank/DDBJ whole genome shotgun (WGS) entry which is preliminary data.</text>
</comment>
<protein>
    <submittedName>
        <fullName evidence="2">Uncharacterized protein</fullName>
    </submittedName>
</protein>
<dbReference type="Proteomes" id="UP000070578">
    <property type="component" value="Unassembled WGS sequence"/>
</dbReference>
<evidence type="ECO:0000313" key="3">
    <source>
        <dbReference type="Proteomes" id="UP000070578"/>
    </source>
</evidence>
<reference evidence="2 3" key="2">
    <citation type="submission" date="2016-03" db="EMBL/GenBank/DDBJ databases">
        <title>New uncultured bacterium of the family Gallionellaceae from acid mine drainage: description and reconstruction of genome based on metagenomic analysis of microbial community.</title>
        <authorList>
            <person name="Kadnikov V."/>
            <person name="Ivasenko D."/>
            <person name="Beletsky A."/>
            <person name="Mardanov A."/>
            <person name="Danilova E."/>
            <person name="Pimenov N."/>
            <person name="Karnachuk O."/>
            <person name="Ravin N."/>
        </authorList>
    </citation>
    <scope>NUCLEOTIDE SEQUENCE [LARGE SCALE GENOMIC DNA]</scope>
    <source>
        <strain evidence="2">ShG14-8</strain>
    </source>
</reference>
<name>A0A139BRQ4_9PROT</name>
<keyword evidence="1" id="KW-0472">Membrane</keyword>
<feature type="transmembrane region" description="Helical" evidence="1">
    <location>
        <begin position="7"/>
        <end position="28"/>
    </location>
</feature>
<feature type="transmembrane region" description="Helical" evidence="1">
    <location>
        <begin position="34"/>
        <end position="55"/>
    </location>
</feature>
<sequence>MDKQYEYRQAIGSGTGLALLGIFLPYVWHEMPTLISYPAILMGIALIGWGVWPIFSKKYHANPQAQITKNPEVNIIDFISLDEALTGIADKSQVPKFIADRSEAAEMWRYSDAAARLHKCLHNAPEQRPQWVEQHKITRQHLRNDAVSNEGMEILEHMAGWYLRQSKERSDHILFCIKVGLDSDIEPMKTDPNSGKWNWKNHPFQREKQIGFDRVQLIGFLDNSEIEHGIKT</sequence>
<accession>A0A139BRQ4</accession>
<dbReference type="AlphaFoldDB" id="A0A139BRQ4"/>
<organism evidence="2 3">
    <name type="scientific">Candidatus Gallionella acididurans</name>
    <dbReference type="NCBI Taxonomy" id="1796491"/>
    <lineage>
        <taxon>Bacteria</taxon>
        <taxon>Pseudomonadati</taxon>
        <taxon>Pseudomonadota</taxon>
        <taxon>Betaproteobacteria</taxon>
        <taxon>Nitrosomonadales</taxon>
        <taxon>Gallionellaceae</taxon>
        <taxon>Gallionella</taxon>
    </lineage>
</organism>